<keyword evidence="9" id="KW-1185">Reference proteome</keyword>
<evidence type="ECO:0000256" key="7">
    <source>
        <dbReference type="SAM" id="Phobius"/>
    </source>
</evidence>
<feature type="transmembrane region" description="Helical" evidence="7">
    <location>
        <begin position="22"/>
        <end position="44"/>
    </location>
</feature>
<feature type="transmembrane region" description="Helical" evidence="7">
    <location>
        <begin position="122"/>
        <end position="140"/>
    </location>
</feature>
<reference evidence="8 9" key="1">
    <citation type="submission" date="2020-04" db="EMBL/GenBank/DDBJ databases">
        <title>Marinobacter oceani sp. nov., isolated from marine solar saltern.</title>
        <authorList>
            <person name="Chen X.-Y."/>
        </authorList>
    </citation>
    <scope>NUCLEOTIDE SEQUENCE [LARGE SCALE GENOMIC DNA]</scope>
    <source>
        <strain evidence="8 9">W62</strain>
    </source>
</reference>
<keyword evidence="3" id="KW-1003">Cell membrane</keyword>
<dbReference type="GO" id="GO:0005886">
    <property type="term" value="C:plasma membrane"/>
    <property type="evidence" value="ECO:0007669"/>
    <property type="project" value="UniProtKB-SubCell"/>
</dbReference>
<dbReference type="OrthoDB" id="9811980at2"/>
<dbReference type="EMBL" id="JABCKY010000001">
    <property type="protein sequence ID" value="NMT62102.1"/>
    <property type="molecule type" value="Genomic_DNA"/>
</dbReference>
<evidence type="ECO:0000256" key="3">
    <source>
        <dbReference type="ARBA" id="ARBA00022475"/>
    </source>
</evidence>
<dbReference type="PANTHER" id="PTHR42775">
    <property type="entry name" value="PERMEASE RV2963-RELATED"/>
    <property type="match status" value="1"/>
</dbReference>
<feature type="transmembrane region" description="Helical" evidence="7">
    <location>
        <begin position="64"/>
        <end position="86"/>
    </location>
</feature>
<keyword evidence="6 7" id="KW-0472">Membrane</keyword>
<evidence type="ECO:0000256" key="2">
    <source>
        <dbReference type="ARBA" id="ARBA00006386"/>
    </source>
</evidence>
<protein>
    <submittedName>
        <fullName evidence="8">Permease</fullName>
    </submittedName>
</protein>
<feature type="transmembrane region" description="Helical" evidence="7">
    <location>
        <begin position="296"/>
        <end position="322"/>
    </location>
</feature>
<dbReference type="InterPro" id="IPR005524">
    <property type="entry name" value="DUF318"/>
</dbReference>
<dbReference type="Pfam" id="PF03773">
    <property type="entry name" value="ArsP_1"/>
    <property type="match status" value="1"/>
</dbReference>
<keyword evidence="4 7" id="KW-0812">Transmembrane</keyword>
<organism evidence="8 9">
    <name type="scientific">Marinobacter orientalis</name>
    <dbReference type="NCBI Taxonomy" id="1928859"/>
    <lineage>
        <taxon>Bacteria</taxon>
        <taxon>Pseudomonadati</taxon>
        <taxon>Pseudomonadota</taxon>
        <taxon>Gammaproteobacteria</taxon>
        <taxon>Pseudomonadales</taxon>
        <taxon>Marinobacteraceae</taxon>
        <taxon>Marinobacter</taxon>
    </lineage>
</organism>
<dbReference type="Proteomes" id="UP000567186">
    <property type="component" value="Unassembled WGS sequence"/>
</dbReference>
<evidence type="ECO:0000256" key="5">
    <source>
        <dbReference type="ARBA" id="ARBA00022989"/>
    </source>
</evidence>
<evidence type="ECO:0000256" key="4">
    <source>
        <dbReference type="ARBA" id="ARBA00022692"/>
    </source>
</evidence>
<comment type="subcellular location">
    <subcellularLocation>
        <location evidence="1">Cell membrane</location>
        <topology evidence="1">Multi-pass membrane protein</topology>
    </subcellularLocation>
</comment>
<evidence type="ECO:0000313" key="9">
    <source>
        <dbReference type="Proteomes" id="UP000567186"/>
    </source>
</evidence>
<accession>A0A7Y0RAJ5</accession>
<comment type="caution">
    <text evidence="8">The sequence shown here is derived from an EMBL/GenBank/DDBJ whole genome shotgun (WGS) entry which is preliminary data.</text>
</comment>
<comment type="similarity">
    <text evidence="2">Belongs to the UPF0718 family.</text>
</comment>
<feature type="transmembrane region" description="Helical" evidence="7">
    <location>
        <begin position="196"/>
        <end position="218"/>
    </location>
</feature>
<feature type="transmembrane region" description="Helical" evidence="7">
    <location>
        <begin position="230"/>
        <end position="249"/>
    </location>
</feature>
<feature type="transmembrane region" description="Helical" evidence="7">
    <location>
        <begin position="342"/>
        <end position="360"/>
    </location>
</feature>
<dbReference type="InterPro" id="IPR053166">
    <property type="entry name" value="UPF0718_permease"/>
</dbReference>
<evidence type="ECO:0000256" key="6">
    <source>
        <dbReference type="ARBA" id="ARBA00023136"/>
    </source>
</evidence>
<name>A0A7Y0RAJ5_9GAMM</name>
<gene>
    <name evidence="8" type="ORF">HIU99_00680</name>
</gene>
<dbReference type="PANTHER" id="PTHR42775:SF1">
    <property type="entry name" value="PERMEASE RV2963-RELATED"/>
    <property type="match status" value="1"/>
</dbReference>
<feature type="transmembrane region" description="Helical" evidence="7">
    <location>
        <begin position="255"/>
        <end position="276"/>
    </location>
</feature>
<feature type="transmembrane region" description="Helical" evidence="7">
    <location>
        <begin position="92"/>
        <end position="115"/>
    </location>
</feature>
<sequence length="413" mass="45089">MESADPTFWQLYGEAAKTALGFFWKAGWAFVMGYAISAMIQVFVPKHRLVRHMGELSLRSTTLATAFGSISSSCSFAALAAARALFAKGAHFILAVAFMFASTNLVIELGILILIFLGWQFLVAEIIGGLVLILISSVLIRSTYPRRWIEQARDKVEGNAPEEEEFSPLERMRSARGWQMVGNQFVMEWKMVWKEILIGFTVAGFMKVFVPEAFWKALFLQGYQDTLPELLIVLENAIVGPFVAALTFIGSMGNIPLATVLAGSGVTFAGVMAFIYSDLMVPPLVRVNAKYYGWRVALYIAGIMFVSIVATALILHFGFAALGLTPDAVQSAVMSEQFAIDYTFFLNIAFVALAGGMIFLHRRYQAGGEHSHHDHDHGGGFSFQDWVVLVFITGVVLGMIAFAVTGGVSAGGA</sequence>
<evidence type="ECO:0000313" key="8">
    <source>
        <dbReference type="EMBL" id="NMT62102.1"/>
    </source>
</evidence>
<dbReference type="RefSeq" id="WP_135953513.1">
    <property type="nucleotide sequence ID" value="NZ_JABCKY010000001.1"/>
</dbReference>
<evidence type="ECO:0000256" key="1">
    <source>
        <dbReference type="ARBA" id="ARBA00004651"/>
    </source>
</evidence>
<keyword evidence="5 7" id="KW-1133">Transmembrane helix</keyword>
<proteinExistence type="inferred from homology"/>
<dbReference type="AlphaFoldDB" id="A0A7Y0RAJ5"/>
<feature type="transmembrane region" description="Helical" evidence="7">
    <location>
        <begin position="386"/>
        <end position="408"/>
    </location>
</feature>